<dbReference type="Pfam" id="PF03453">
    <property type="entry name" value="MoeA_N"/>
    <property type="match status" value="1"/>
</dbReference>
<organism evidence="9 10">
    <name type="scientific">Herbiconiux flava</name>
    <dbReference type="NCBI Taxonomy" id="881268"/>
    <lineage>
        <taxon>Bacteria</taxon>
        <taxon>Bacillati</taxon>
        <taxon>Actinomycetota</taxon>
        <taxon>Actinomycetes</taxon>
        <taxon>Micrococcales</taxon>
        <taxon>Microbacteriaceae</taxon>
        <taxon>Herbiconiux</taxon>
    </lineage>
</organism>
<evidence type="ECO:0000259" key="8">
    <source>
        <dbReference type="SMART" id="SM00852"/>
    </source>
</evidence>
<comment type="pathway">
    <text evidence="2 7">Cofactor biosynthesis; molybdopterin biosynthesis.</text>
</comment>
<dbReference type="Pfam" id="PF03454">
    <property type="entry name" value="MoeA_C"/>
    <property type="match status" value="1"/>
</dbReference>
<dbReference type="Gene3D" id="3.90.105.10">
    <property type="entry name" value="Molybdopterin biosynthesis moea protein, domain 2"/>
    <property type="match status" value="1"/>
</dbReference>
<dbReference type="UniPathway" id="UPA00344"/>
<gene>
    <name evidence="9" type="ORF">BJ984_003088</name>
</gene>
<reference evidence="9 10" key="1">
    <citation type="submission" date="2020-07" db="EMBL/GenBank/DDBJ databases">
        <title>Sequencing the genomes of 1000 actinobacteria strains.</title>
        <authorList>
            <person name="Klenk H.-P."/>
        </authorList>
    </citation>
    <scope>NUCLEOTIDE SEQUENCE [LARGE SCALE GENOMIC DNA]</scope>
    <source>
        <strain evidence="9 10">DSM 26474</strain>
    </source>
</reference>
<feature type="domain" description="MoaB/Mog" evidence="8">
    <location>
        <begin position="199"/>
        <end position="345"/>
    </location>
</feature>
<keyword evidence="7" id="KW-0479">Metal-binding</keyword>
<dbReference type="Gene3D" id="2.40.340.10">
    <property type="entry name" value="MoeA, C-terminal, domain IV"/>
    <property type="match status" value="1"/>
</dbReference>
<sequence length="428" mass="43752">MRTIEEHRREIIALLGGVAATGEAEELSVSATEMAAHPERYAQRILATDLIAPSSLPAFDNSQMDGYAVLSSDLATASTDAPVALTVAPRIAAGDTFGTHAPGTATPIMTGAPVPEGADAVVQIERADPPAFFDDDGVTRTVAFGEAVPTGQFVRAAGSDVGEGDVLLTVGTVLGPAHFGVIAGTGATSVPVRRRVRVLLVSTGHEIREPGSALEPGQIFDANSSALTAALLAIGCAVTPVPCRSDDAEDLLELLAQEAAAVDLIVTVGGVSAGAREVVRDALGPLGVEFMKVAMQPGGPQGFGIASVPGAGGRASVDRPVISLPGNPVSALVSFEAFLRPALLTASGARTTSRELRRGVVAEAFDSPPNHHQLRRGLVRGDGTLELVGGPSSHLLHSYAGSTVLVHVPVGVSSVSAGDELDYWRIDG</sequence>
<keyword evidence="4 7" id="KW-0500">Molybdenum</keyword>
<keyword evidence="7" id="KW-0460">Magnesium</keyword>
<dbReference type="Gene3D" id="2.170.190.11">
    <property type="entry name" value="Molybdopterin biosynthesis moea protein, domain 3"/>
    <property type="match status" value="1"/>
</dbReference>
<evidence type="ECO:0000256" key="5">
    <source>
        <dbReference type="ARBA" id="ARBA00023150"/>
    </source>
</evidence>
<evidence type="ECO:0000256" key="7">
    <source>
        <dbReference type="RuleBase" id="RU365090"/>
    </source>
</evidence>
<dbReference type="SUPFAM" id="SSF63882">
    <property type="entry name" value="MoeA N-terminal region -like"/>
    <property type="match status" value="1"/>
</dbReference>
<evidence type="ECO:0000256" key="1">
    <source>
        <dbReference type="ARBA" id="ARBA00002901"/>
    </source>
</evidence>
<dbReference type="Proteomes" id="UP000549913">
    <property type="component" value="Unassembled WGS sequence"/>
</dbReference>
<evidence type="ECO:0000256" key="3">
    <source>
        <dbReference type="ARBA" id="ARBA00010763"/>
    </source>
</evidence>
<dbReference type="GO" id="GO:0046872">
    <property type="term" value="F:metal ion binding"/>
    <property type="evidence" value="ECO:0007669"/>
    <property type="project" value="UniProtKB-UniRule"/>
</dbReference>
<proteinExistence type="inferred from homology"/>
<dbReference type="InterPro" id="IPR038987">
    <property type="entry name" value="MoeA-like"/>
</dbReference>
<comment type="catalytic activity">
    <reaction evidence="6">
        <text>adenylyl-molybdopterin + molybdate = Mo-molybdopterin + AMP + H(+)</text>
        <dbReference type="Rhea" id="RHEA:35047"/>
        <dbReference type="ChEBI" id="CHEBI:15378"/>
        <dbReference type="ChEBI" id="CHEBI:36264"/>
        <dbReference type="ChEBI" id="CHEBI:62727"/>
        <dbReference type="ChEBI" id="CHEBI:71302"/>
        <dbReference type="ChEBI" id="CHEBI:456215"/>
        <dbReference type="EC" id="2.10.1.1"/>
    </reaction>
</comment>
<comment type="caution">
    <text evidence="9">The sequence shown here is derived from an EMBL/GenBank/DDBJ whole genome shotgun (WGS) entry which is preliminary data.</text>
</comment>
<evidence type="ECO:0000256" key="2">
    <source>
        <dbReference type="ARBA" id="ARBA00005046"/>
    </source>
</evidence>
<dbReference type="AlphaFoldDB" id="A0A852STG9"/>
<evidence type="ECO:0000313" key="9">
    <source>
        <dbReference type="EMBL" id="NYD71930.1"/>
    </source>
</evidence>
<comment type="similarity">
    <text evidence="3 7">Belongs to the MoeA family.</text>
</comment>
<accession>A0A852STG9</accession>
<evidence type="ECO:0000256" key="6">
    <source>
        <dbReference type="ARBA" id="ARBA00047317"/>
    </source>
</evidence>
<dbReference type="PANTHER" id="PTHR10192">
    <property type="entry name" value="MOLYBDOPTERIN BIOSYNTHESIS PROTEIN"/>
    <property type="match status" value="1"/>
</dbReference>
<dbReference type="InterPro" id="IPR036688">
    <property type="entry name" value="MoeA_C_domain_IV_sf"/>
</dbReference>
<dbReference type="SUPFAM" id="SSF63867">
    <property type="entry name" value="MoeA C-terminal domain-like"/>
    <property type="match status" value="1"/>
</dbReference>
<dbReference type="GO" id="GO:0006777">
    <property type="term" value="P:Mo-molybdopterin cofactor biosynthetic process"/>
    <property type="evidence" value="ECO:0007669"/>
    <property type="project" value="UniProtKB-UniRule"/>
</dbReference>
<dbReference type="InterPro" id="IPR001453">
    <property type="entry name" value="MoaB/Mog_dom"/>
</dbReference>
<evidence type="ECO:0000313" key="10">
    <source>
        <dbReference type="Proteomes" id="UP000549913"/>
    </source>
</evidence>
<dbReference type="Gene3D" id="3.40.980.10">
    <property type="entry name" value="MoaB/Mog-like domain"/>
    <property type="match status" value="1"/>
</dbReference>
<keyword evidence="7 9" id="KW-0808">Transferase</keyword>
<dbReference type="EC" id="2.10.1.1" evidence="7"/>
<dbReference type="RefSeq" id="WP_246306478.1">
    <property type="nucleotide sequence ID" value="NZ_BSEW01000002.1"/>
</dbReference>
<dbReference type="Pfam" id="PF00994">
    <property type="entry name" value="MoCF_biosynth"/>
    <property type="match status" value="1"/>
</dbReference>
<dbReference type="PANTHER" id="PTHR10192:SF5">
    <property type="entry name" value="GEPHYRIN"/>
    <property type="match status" value="1"/>
</dbReference>
<dbReference type="InterPro" id="IPR036135">
    <property type="entry name" value="MoeA_linker/N_sf"/>
</dbReference>
<comment type="cofactor">
    <cofactor evidence="7">
        <name>Mg(2+)</name>
        <dbReference type="ChEBI" id="CHEBI:18420"/>
    </cofactor>
</comment>
<dbReference type="InterPro" id="IPR005111">
    <property type="entry name" value="MoeA_C_domain_IV"/>
</dbReference>
<protein>
    <recommendedName>
        <fullName evidence="7">Molybdopterin molybdenumtransferase</fullName>
        <ecNumber evidence="7">2.10.1.1</ecNumber>
    </recommendedName>
</protein>
<keyword evidence="10" id="KW-1185">Reference proteome</keyword>
<dbReference type="CDD" id="cd00887">
    <property type="entry name" value="MoeA"/>
    <property type="match status" value="1"/>
</dbReference>
<dbReference type="SUPFAM" id="SSF53218">
    <property type="entry name" value="Molybdenum cofactor biosynthesis proteins"/>
    <property type="match status" value="1"/>
</dbReference>
<dbReference type="EMBL" id="JACCBM010000001">
    <property type="protein sequence ID" value="NYD71930.1"/>
    <property type="molecule type" value="Genomic_DNA"/>
</dbReference>
<dbReference type="InterPro" id="IPR005110">
    <property type="entry name" value="MoeA_linker/N"/>
</dbReference>
<name>A0A852STG9_9MICO</name>
<dbReference type="NCBIfam" id="NF045515">
    <property type="entry name" value="Glp_gephyrin"/>
    <property type="match status" value="1"/>
</dbReference>
<keyword evidence="5 7" id="KW-0501">Molybdenum cofactor biosynthesis</keyword>
<dbReference type="SMART" id="SM00852">
    <property type="entry name" value="MoCF_biosynth"/>
    <property type="match status" value="1"/>
</dbReference>
<dbReference type="GO" id="GO:0005829">
    <property type="term" value="C:cytosol"/>
    <property type="evidence" value="ECO:0007669"/>
    <property type="project" value="TreeGrafter"/>
</dbReference>
<evidence type="ECO:0000256" key="4">
    <source>
        <dbReference type="ARBA" id="ARBA00022505"/>
    </source>
</evidence>
<dbReference type="InterPro" id="IPR036425">
    <property type="entry name" value="MoaB/Mog-like_dom_sf"/>
</dbReference>
<dbReference type="GO" id="GO:0061599">
    <property type="term" value="F:molybdopterin molybdotransferase activity"/>
    <property type="evidence" value="ECO:0007669"/>
    <property type="project" value="UniProtKB-UniRule"/>
</dbReference>
<comment type="function">
    <text evidence="1 7">Catalyzes the insertion of molybdate into adenylated molybdopterin with the concomitant release of AMP.</text>
</comment>